<keyword evidence="10" id="KW-0472">Membrane</keyword>
<evidence type="ECO:0000256" key="11">
    <source>
        <dbReference type="SAM" id="SignalP"/>
    </source>
</evidence>
<dbReference type="InterPro" id="IPR036890">
    <property type="entry name" value="HATPase_C_sf"/>
</dbReference>
<evidence type="ECO:0000313" key="13">
    <source>
        <dbReference type="EMBL" id="ACZ11722.1"/>
    </source>
</evidence>
<evidence type="ECO:0000256" key="1">
    <source>
        <dbReference type="ARBA" id="ARBA00000085"/>
    </source>
</evidence>
<reference evidence="14" key="1">
    <citation type="submission" date="2009-11" db="EMBL/GenBank/DDBJ databases">
        <title>The complete genome of Sulfurospirillum deleyianum DSM 6946.</title>
        <authorList>
            <consortium name="US DOE Joint Genome Institute (JGI-PGF)"/>
            <person name="Lucas S."/>
            <person name="Copeland A."/>
            <person name="Lapidus A."/>
            <person name="Glavina del Rio T."/>
            <person name="Dalin E."/>
            <person name="Tice H."/>
            <person name="Bruce D."/>
            <person name="Goodwin L."/>
            <person name="Pitluck S."/>
            <person name="Kyrpides N."/>
            <person name="Mavromatis K."/>
            <person name="Ivanova N."/>
            <person name="Ovchinnikova G."/>
            <person name="Munk A.C."/>
            <person name="Lu M."/>
            <person name="Brettin T."/>
            <person name="Detter J.C."/>
            <person name="Han C."/>
            <person name="Tapia R."/>
            <person name="Larimer F."/>
            <person name="Land M."/>
            <person name="Hauser L."/>
            <person name="Markowitz V."/>
            <person name="Cheng J.F."/>
            <person name="Hugenholtz P."/>
            <person name="Woyke T."/>
            <person name="Wu D."/>
            <person name="Aumann P."/>
            <person name="Schneider S."/>
            <person name="Lang E."/>
            <person name="Spring S."/>
            <person name="Klenk H.P."/>
            <person name="Eisen J.A."/>
        </authorList>
    </citation>
    <scope>NUCLEOTIDE SEQUENCE [LARGE SCALE GENOMIC DNA]</scope>
    <source>
        <strain evidence="14">ATCC 51133 / DSM 6946 / 5175</strain>
    </source>
</reference>
<dbReference type="HOGENOM" id="CLU_000445_86_0_7"/>
<evidence type="ECO:0000256" key="7">
    <source>
        <dbReference type="ARBA" id="ARBA00022840"/>
    </source>
</evidence>
<feature type="chain" id="PRO_5003021191" description="histidine kinase" evidence="11">
    <location>
        <begin position="25"/>
        <end position="813"/>
    </location>
</feature>
<keyword evidence="4" id="KW-0808">Transferase</keyword>
<dbReference type="PRINTS" id="PR00344">
    <property type="entry name" value="BCTRLSENSOR"/>
</dbReference>
<accession>D1B0A5</accession>
<dbReference type="EC" id="2.7.13.3" evidence="2"/>
<dbReference type="SMART" id="SM00387">
    <property type="entry name" value="HATPase_c"/>
    <property type="match status" value="1"/>
</dbReference>
<keyword evidence="10" id="KW-0812">Transmembrane</keyword>
<gene>
    <name evidence="13" type="ordered locus">Sdel_0687</name>
</gene>
<dbReference type="Pfam" id="PF02518">
    <property type="entry name" value="HATPase_c"/>
    <property type="match status" value="1"/>
</dbReference>
<feature type="transmembrane region" description="Helical" evidence="10">
    <location>
        <begin position="519"/>
        <end position="539"/>
    </location>
</feature>
<dbReference type="InterPro" id="IPR005467">
    <property type="entry name" value="His_kinase_dom"/>
</dbReference>
<dbReference type="Gene3D" id="3.30.565.10">
    <property type="entry name" value="Histidine kinase-like ATPase, C-terminal domain"/>
    <property type="match status" value="1"/>
</dbReference>
<evidence type="ECO:0000256" key="10">
    <source>
        <dbReference type="SAM" id="Phobius"/>
    </source>
</evidence>
<comment type="catalytic activity">
    <reaction evidence="1">
        <text>ATP + protein L-histidine = ADP + protein N-phospho-L-histidine.</text>
        <dbReference type="EC" id="2.7.13.3"/>
    </reaction>
</comment>
<dbReference type="AlphaFoldDB" id="D1B0A5"/>
<evidence type="ECO:0000259" key="12">
    <source>
        <dbReference type="PROSITE" id="PS50109"/>
    </source>
</evidence>
<dbReference type="InterPro" id="IPR001638">
    <property type="entry name" value="Solute-binding_3/MltF_N"/>
</dbReference>
<keyword evidence="7 13" id="KW-0067">ATP-binding</keyword>
<keyword evidence="6" id="KW-0418">Kinase</keyword>
<evidence type="ECO:0000256" key="5">
    <source>
        <dbReference type="ARBA" id="ARBA00022741"/>
    </source>
</evidence>
<evidence type="ECO:0000256" key="9">
    <source>
        <dbReference type="SAM" id="Coils"/>
    </source>
</evidence>
<keyword evidence="14" id="KW-1185">Reference proteome</keyword>
<protein>
    <recommendedName>
        <fullName evidence="2">histidine kinase</fullName>
        <ecNumber evidence="2">2.7.13.3</ecNumber>
    </recommendedName>
</protein>
<name>D1B0A5_SULD5</name>
<dbReference type="STRING" id="525898.Sdel_0687"/>
<dbReference type="SUPFAM" id="SSF47384">
    <property type="entry name" value="Homodimeric domain of signal transducing histidine kinase"/>
    <property type="match status" value="1"/>
</dbReference>
<evidence type="ECO:0000256" key="6">
    <source>
        <dbReference type="ARBA" id="ARBA00022777"/>
    </source>
</evidence>
<keyword evidence="9" id="KW-0175">Coiled coil</keyword>
<dbReference type="PROSITE" id="PS50109">
    <property type="entry name" value="HIS_KIN"/>
    <property type="match status" value="1"/>
</dbReference>
<dbReference type="Proteomes" id="UP000002222">
    <property type="component" value="Chromosome"/>
</dbReference>
<evidence type="ECO:0000256" key="8">
    <source>
        <dbReference type="ARBA" id="ARBA00023012"/>
    </source>
</evidence>
<dbReference type="eggNOG" id="COG0834">
    <property type="taxonomic scope" value="Bacteria"/>
</dbReference>
<evidence type="ECO:0000256" key="2">
    <source>
        <dbReference type="ARBA" id="ARBA00012438"/>
    </source>
</evidence>
<evidence type="ECO:0000256" key="3">
    <source>
        <dbReference type="ARBA" id="ARBA00022553"/>
    </source>
</evidence>
<feature type="domain" description="Histidine kinase" evidence="12">
    <location>
        <begin position="595"/>
        <end position="811"/>
    </location>
</feature>
<dbReference type="InterPro" id="IPR004358">
    <property type="entry name" value="Sig_transdc_His_kin-like_C"/>
</dbReference>
<feature type="coiled-coil region" evidence="9">
    <location>
        <begin position="541"/>
        <end position="568"/>
    </location>
</feature>
<dbReference type="InterPro" id="IPR036097">
    <property type="entry name" value="HisK_dim/P_sf"/>
</dbReference>
<feature type="signal peptide" evidence="11">
    <location>
        <begin position="1"/>
        <end position="24"/>
    </location>
</feature>
<dbReference type="eggNOG" id="COG4191">
    <property type="taxonomic scope" value="Bacteria"/>
</dbReference>
<dbReference type="SMART" id="SM00062">
    <property type="entry name" value="PBPb"/>
    <property type="match status" value="2"/>
</dbReference>
<keyword evidence="3" id="KW-0597">Phosphoprotein</keyword>
<keyword evidence="8" id="KW-0902">Two-component regulatory system</keyword>
<dbReference type="PANTHER" id="PTHR43065">
    <property type="entry name" value="SENSOR HISTIDINE KINASE"/>
    <property type="match status" value="1"/>
</dbReference>
<reference evidence="13 14" key="2">
    <citation type="journal article" date="2010" name="Stand. Genomic Sci.">
        <title>Complete genome sequence of Sulfurospirillum deleyianum type strain (5175).</title>
        <authorList>
            <person name="Sikorski J."/>
            <person name="Lapidus A."/>
            <person name="Copeland A."/>
            <person name="Glavina Del Rio T."/>
            <person name="Nolan M."/>
            <person name="Lucas S."/>
            <person name="Chen F."/>
            <person name="Tice H."/>
            <person name="Cheng J.F."/>
            <person name="Saunders E."/>
            <person name="Bruce D."/>
            <person name="Goodwin L."/>
            <person name="Pitluck S."/>
            <person name="Ovchinnikova G."/>
            <person name="Pati A."/>
            <person name="Ivanova N."/>
            <person name="Mavromatis K."/>
            <person name="Chen A."/>
            <person name="Palaniappan K."/>
            <person name="Chain P."/>
            <person name="Land M."/>
            <person name="Hauser L."/>
            <person name="Chang Y.J."/>
            <person name="Jeffries C.D."/>
            <person name="Brettin T."/>
            <person name="Detter J.C."/>
            <person name="Han C."/>
            <person name="Rohde M."/>
            <person name="Lang E."/>
            <person name="Spring S."/>
            <person name="Goker M."/>
            <person name="Bristow J."/>
            <person name="Eisen J.A."/>
            <person name="Markowitz V."/>
            <person name="Hugenholtz P."/>
            <person name="Kyrpides N.C."/>
            <person name="Klenk H.P."/>
        </authorList>
    </citation>
    <scope>NUCLEOTIDE SEQUENCE [LARGE SCALE GENOMIC DNA]</scope>
    <source>
        <strain evidence="14">ATCC 51133 / DSM 6946 / 5175</strain>
    </source>
</reference>
<dbReference type="Gene3D" id="1.10.287.130">
    <property type="match status" value="1"/>
</dbReference>
<sequence precursor="true">MIATMKQLCFFSLLLALLLSSVCAQTQTFLNKKEQAYMDEKQVLNVYVEPDIYFYTYTYDNYLNGYAIHYLRLLAKKLNSELRFIFDISPEEAKKQLALGMLDIALLTQTYALDEREFQLSKFPVGVLQPALLMPKIYQTFPDLASMEKVRIAVVKESGFDSMIRDKNPDANIESVESIEELVEKVRRQEVDCAIGVHEHFHALLESKRIATLQSIPLRNNADFPILKLVLATDKENIRLISILNKAMAHVDYSEMVFARKRFFPSDSFRQTHIKVPLMQDERFFLMGKQMLNVCVIPRHLPYGDIVKNHYQGIGADTIKRLENDLDIPIQLLPTQDKEESFQALSDKQCDFIAMTTPLPDAEDRFVFTSSFLDVPLVVLTSDDKVYVPDFKTIQERSFVIHKEHPMIETLRLMVPLMRLDGVESNIEGLKRVENGEYYGFITSNLVVSHLFQHHLANRLKVSAQIPLSIPFGFAILKENEMLHAILEQSIKYSLKSEMETLVRKWVPERSPKGFDYHVVLQLVLFFMLFSALSFALYFEMRLKKSRLEVATQSLDALNQELESRIKEEVKISREKDMVMYRQSRFASMGEMIGNIAHQWRQPLMELSAILMELQAKVHFKKQLRDEEIIETISSSNRVIQFMSHTIDDFRNFFSPQKEFQRFCINAVVKESLHIMNATFHHHRIEVEVREHLLDVMANGLKNEYAQVMINLLSNAKDILVARGIVKKRIVIEIDEDAMASTVVVWDNAGGIEEENLAHIFEPFFTKEKSNGTGIGLFMSRMIVENNMHGSMSVKNKKEGALFCVRLPKVLTP</sequence>
<dbReference type="Gene3D" id="3.40.190.10">
    <property type="entry name" value="Periplasmic binding protein-like II"/>
    <property type="match status" value="4"/>
</dbReference>
<dbReference type="SUPFAM" id="SSF53850">
    <property type="entry name" value="Periplasmic binding protein-like II"/>
    <property type="match status" value="2"/>
</dbReference>
<keyword evidence="11" id="KW-0732">Signal</keyword>
<evidence type="ECO:0000313" key="14">
    <source>
        <dbReference type="Proteomes" id="UP000002222"/>
    </source>
</evidence>
<evidence type="ECO:0000256" key="4">
    <source>
        <dbReference type="ARBA" id="ARBA00022679"/>
    </source>
</evidence>
<dbReference type="KEGG" id="sdl:Sdel_0687"/>
<dbReference type="EMBL" id="CP001816">
    <property type="protein sequence ID" value="ACZ11722.1"/>
    <property type="molecule type" value="Genomic_DNA"/>
</dbReference>
<keyword evidence="10" id="KW-1133">Transmembrane helix</keyword>
<dbReference type="PANTHER" id="PTHR43065:SF10">
    <property type="entry name" value="PEROXIDE STRESS-ACTIVATED HISTIDINE KINASE MAK3"/>
    <property type="match status" value="1"/>
</dbReference>
<dbReference type="GO" id="GO:0000155">
    <property type="term" value="F:phosphorelay sensor kinase activity"/>
    <property type="evidence" value="ECO:0007669"/>
    <property type="project" value="InterPro"/>
</dbReference>
<proteinExistence type="predicted"/>
<dbReference type="SUPFAM" id="SSF55874">
    <property type="entry name" value="ATPase domain of HSP90 chaperone/DNA topoisomerase II/histidine kinase"/>
    <property type="match status" value="1"/>
</dbReference>
<dbReference type="InterPro" id="IPR003594">
    <property type="entry name" value="HATPase_dom"/>
</dbReference>
<keyword evidence="5" id="KW-0547">Nucleotide-binding</keyword>
<dbReference type="Pfam" id="PF00497">
    <property type="entry name" value="SBP_bac_3"/>
    <property type="match status" value="1"/>
</dbReference>
<dbReference type="GO" id="GO:0005524">
    <property type="term" value="F:ATP binding"/>
    <property type="evidence" value="ECO:0007669"/>
    <property type="project" value="UniProtKB-KW"/>
</dbReference>
<organism evidence="13 14">
    <name type="scientific">Sulfurospirillum deleyianum (strain ATCC 51133 / DSM 6946 / 5175)</name>
    <dbReference type="NCBI Taxonomy" id="525898"/>
    <lineage>
        <taxon>Bacteria</taxon>
        <taxon>Pseudomonadati</taxon>
        <taxon>Campylobacterota</taxon>
        <taxon>Epsilonproteobacteria</taxon>
        <taxon>Campylobacterales</taxon>
        <taxon>Sulfurospirillaceae</taxon>
        <taxon>Sulfurospirillum</taxon>
    </lineage>
</organism>